<accession>A0A7D3XJS6</accession>
<dbReference type="EMBL" id="CP041345">
    <property type="protein sequence ID" value="QKG79190.1"/>
    <property type="molecule type" value="Genomic_DNA"/>
</dbReference>
<dbReference type="RefSeq" id="WP_173072712.1">
    <property type="nucleotide sequence ID" value="NZ_CP041345.1"/>
</dbReference>
<dbReference type="KEGG" id="ttz:FHG85_02565"/>
<evidence type="ECO:0000313" key="2">
    <source>
        <dbReference type="Proteomes" id="UP000500961"/>
    </source>
</evidence>
<gene>
    <name evidence="1" type="ORF">FHG85_02565</name>
</gene>
<keyword evidence="2" id="KW-1185">Reference proteome</keyword>
<evidence type="ECO:0000313" key="1">
    <source>
        <dbReference type="EMBL" id="QKG79190.1"/>
    </source>
</evidence>
<protein>
    <recommendedName>
        <fullName evidence="3">Redoxin domain-containing protein</fullName>
    </recommendedName>
</protein>
<name>A0A7D3XJS6_9BACT</name>
<reference evidence="1 2" key="1">
    <citation type="submission" date="2019-07" db="EMBL/GenBank/DDBJ databases">
        <title>Thalassofilum flectens gen. nov., sp. nov., a novel moderate thermophilic anaerobe from a shallow sea hot spring in Kunashir Island (Russia), representing a new family in the order Bacteroidales, and proposal of Thalassofilacea fam. nov.</title>
        <authorList>
            <person name="Kochetkova T.V."/>
            <person name="Podosokorskaya O.A."/>
            <person name="Novikov A."/>
            <person name="Elcheninov A.G."/>
            <person name="Toshchakov S.V."/>
            <person name="Kublanov I.V."/>
        </authorList>
    </citation>
    <scope>NUCLEOTIDE SEQUENCE [LARGE SCALE GENOMIC DNA]</scope>
    <source>
        <strain evidence="1 2">38-H</strain>
    </source>
</reference>
<evidence type="ECO:0008006" key="3">
    <source>
        <dbReference type="Google" id="ProtNLM"/>
    </source>
</evidence>
<proteinExistence type="predicted"/>
<dbReference type="AlphaFoldDB" id="A0A7D3XJS6"/>
<organism evidence="1 2">
    <name type="scientific">Tenuifilum thalassicum</name>
    <dbReference type="NCBI Taxonomy" id="2590900"/>
    <lineage>
        <taxon>Bacteria</taxon>
        <taxon>Pseudomonadati</taxon>
        <taxon>Bacteroidota</taxon>
        <taxon>Bacteroidia</taxon>
        <taxon>Bacteroidales</taxon>
        <taxon>Tenuifilaceae</taxon>
        <taxon>Tenuifilum</taxon>
    </lineage>
</organism>
<dbReference type="PROSITE" id="PS51257">
    <property type="entry name" value="PROKAR_LIPOPROTEIN"/>
    <property type="match status" value="1"/>
</dbReference>
<dbReference type="Proteomes" id="UP000500961">
    <property type="component" value="Chromosome"/>
</dbReference>
<sequence length="180" mass="20783">MKSTKTLFHLLVLILFSCSRINTNKDECNTSLLNKKLILPDSISVVTNDTISFHKTSEVLALNKPTLIITIWGDCHVCAHKTFEWADFINHNKLNIQTLLVVITDTPSYFLRIFSDQIPEIGIVAIDKRIINENNLCELRPDLNVFLIDPNQFVRIQGDPFIYKELKEKYLKMIKSNSFE</sequence>